<evidence type="ECO:0000256" key="1">
    <source>
        <dbReference type="SAM" id="Phobius"/>
    </source>
</evidence>
<protein>
    <recommendedName>
        <fullName evidence="4">DUF732 domain-containing protein</fullName>
    </recommendedName>
</protein>
<evidence type="ECO:0008006" key="4">
    <source>
        <dbReference type="Google" id="ProtNLM"/>
    </source>
</evidence>
<keyword evidence="1" id="KW-0812">Transmembrane</keyword>
<reference evidence="2 3" key="1">
    <citation type="submission" date="2022-04" db="EMBL/GenBank/DDBJ databases">
        <authorList>
            <person name="Ye Y.-Q."/>
            <person name="Du Z.-J."/>
        </authorList>
    </citation>
    <scope>NUCLEOTIDE SEQUENCE [LARGE SCALE GENOMIC DNA]</scope>
    <source>
        <strain evidence="2 3">A6E488</strain>
    </source>
</reference>
<accession>A0AAW5QTT1</accession>
<gene>
    <name evidence="2" type="ORF">MUB46_04370</name>
</gene>
<keyword evidence="1" id="KW-0472">Membrane</keyword>
<organism evidence="2 3">
    <name type="scientific">Microbaculum marinisediminis</name>
    <dbReference type="NCBI Taxonomy" id="2931392"/>
    <lineage>
        <taxon>Bacteria</taxon>
        <taxon>Pseudomonadati</taxon>
        <taxon>Pseudomonadota</taxon>
        <taxon>Alphaproteobacteria</taxon>
        <taxon>Hyphomicrobiales</taxon>
        <taxon>Tepidamorphaceae</taxon>
        <taxon>Microbaculum</taxon>
    </lineage>
</organism>
<keyword evidence="3" id="KW-1185">Reference proteome</keyword>
<dbReference type="Proteomes" id="UP001320898">
    <property type="component" value="Unassembled WGS sequence"/>
</dbReference>
<feature type="transmembrane region" description="Helical" evidence="1">
    <location>
        <begin position="12"/>
        <end position="32"/>
    </location>
</feature>
<keyword evidence="1" id="KW-1133">Transmembrane helix</keyword>
<comment type="caution">
    <text evidence="2">The sequence shown here is derived from an EMBL/GenBank/DDBJ whole genome shotgun (WGS) entry which is preliminary data.</text>
</comment>
<sequence length="95" mass="9944">MAPADGSFLDTIWARLLAGFVALVFAGLLAWINRDALSGPELATGPLADCLAERLGDVDAMVADGVISDGQAAQFRIRARQLCEQTFPSASPPAN</sequence>
<proteinExistence type="predicted"/>
<dbReference type="EMBL" id="JALIDZ010000002">
    <property type="protein sequence ID" value="MCT8971088.1"/>
    <property type="molecule type" value="Genomic_DNA"/>
</dbReference>
<evidence type="ECO:0000313" key="3">
    <source>
        <dbReference type="Proteomes" id="UP001320898"/>
    </source>
</evidence>
<dbReference type="AlphaFoldDB" id="A0AAW5QTT1"/>
<evidence type="ECO:0000313" key="2">
    <source>
        <dbReference type="EMBL" id="MCT8971088.1"/>
    </source>
</evidence>
<name>A0AAW5QTT1_9HYPH</name>
<dbReference type="RefSeq" id="WP_261614659.1">
    <property type="nucleotide sequence ID" value="NZ_JALIDZ010000002.1"/>
</dbReference>